<feature type="region of interest" description="Disordered" evidence="5">
    <location>
        <begin position="209"/>
        <end position="275"/>
    </location>
</feature>
<dbReference type="InterPro" id="IPR001841">
    <property type="entry name" value="Znf_RING"/>
</dbReference>
<dbReference type="SUPFAM" id="SSF57850">
    <property type="entry name" value="RING/U-box"/>
    <property type="match status" value="1"/>
</dbReference>
<dbReference type="AlphaFoldDB" id="A0A2T9XZ18"/>
<evidence type="ECO:0000256" key="6">
    <source>
        <dbReference type="SAM" id="Phobius"/>
    </source>
</evidence>
<dbReference type="InterPro" id="IPR052788">
    <property type="entry name" value="RING-type_E3_ligase_ATL"/>
</dbReference>
<dbReference type="PANTHER" id="PTHR45798">
    <property type="entry name" value="RING-H2 FINGER PROTEIN ATL61-RELATED-RELATED"/>
    <property type="match status" value="1"/>
</dbReference>
<dbReference type="SMART" id="SM00184">
    <property type="entry name" value="RING"/>
    <property type="match status" value="1"/>
</dbReference>
<feature type="transmembrane region" description="Helical" evidence="6">
    <location>
        <begin position="44"/>
        <end position="69"/>
    </location>
</feature>
<evidence type="ECO:0000256" key="2">
    <source>
        <dbReference type="ARBA" id="ARBA00022771"/>
    </source>
</evidence>
<keyword evidence="6" id="KW-1133">Transmembrane helix</keyword>
<keyword evidence="3" id="KW-0862">Zinc</keyword>
<dbReference type="Gene3D" id="3.30.40.10">
    <property type="entry name" value="Zinc/RING finger domain, C3HC4 (zinc finger)"/>
    <property type="match status" value="1"/>
</dbReference>
<keyword evidence="9" id="KW-1185">Reference proteome</keyword>
<dbReference type="STRING" id="61424.A0A2T9XZ18"/>
<dbReference type="PROSITE" id="PS50089">
    <property type="entry name" value="ZF_RING_2"/>
    <property type="match status" value="1"/>
</dbReference>
<accession>A0A2T9XZ18</accession>
<reference evidence="8 9" key="1">
    <citation type="journal article" date="2018" name="MBio">
        <title>Comparative Genomics Reveals the Core Gene Toolbox for the Fungus-Insect Symbiosis.</title>
        <authorList>
            <person name="Wang Y."/>
            <person name="Stata M."/>
            <person name="Wang W."/>
            <person name="Stajich J.E."/>
            <person name="White M.M."/>
            <person name="Moncalvo J.M."/>
        </authorList>
    </citation>
    <scope>NUCLEOTIDE SEQUENCE [LARGE SCALE GENOMIC DNA]</scope>
    <source>
        <strain evidence="8 9">AUS-77-4</strain>
    </source>
</reference>
<name>A0A2T9XZ18_9FUNG</name>
<keyword evidence="2 4" id="KW-0863">Zinc-finger</keyword>
<gene>
    <name evidence="8" type="ORF">BB559_007095</name>
</gene>
<dbReference type="Pfam" id="PF13639">
    <property type="entry name" value="zf-RING_2"/>
    <property type="match status" value="1"/>
</dbReference>
<dbReference type="GO" id="GO:0008270">
    <property type="term" value="F:zinc ion binding"/>
    <property type="evidence" value="ECO:0007669"/>
    <property type="project" value="UniProtKB-KW"/>
</dbReference>
<comment type="caution">
    <text evidence="8">The sequence shown here is derived from an EMBL/GenBank/DDBJ whole genome shotgun (WGS) entry which is preliminary data.</text>
</comment>
<keyword evidence="6" id="KW-0812">Transmembrane</keyword>
<feature type="domain" description="RING-type" evidence="7">
    <location>
        <begin position="159"/>
        <end position="201"/>
    </location>
</feature>
<dbReference type="Proteomes" id="UP000245699">
    <property type="component" value="Unassembled WGS sequence"/>
</dbReference>
<evidence type="ECO:0000256" key="4">
    <source>
        <dbReference type="PROSITE-ProRule" id="PRU00175"/>
    </source>
</evidence>
<dbReference type="InterPro" id="IPR013083">
    <property type="entry name" value="Znf_RING/FYVE/PHD"/>
</dbReference>
<organism evidence="8 9">
    <name type="scientific">Furculomyces boomerangus</name>
    <dbReference type="NCBI Taxonomy" id="61424"/>
    <lineage>
        <taxon>Eukaryota</taxon>
        <taxon>Fungi</taxon>
        <taxon>Fungi incertae sedis</taxon>
        <taxon>Zoopagomycota</taxon>
        <taxon>Kickxellomycotina</taxon>
        <taxon>Harpellomycetes</taxon>
        <taxon>Harpellales</taxon>
        <taxon>Harpellaceae</taxon>
        <taxon>Furculomyces</taxon>
    </lineage>
</organism>
<dbReference type="OrthoDB" id="8062037at2759"/>
<keyword evidence="1" id="KW-0479">Metal-binding</keyword>
<evidence type="ECO:0000313" key="9">
    <source>
        <dbReference type="Proteomes" id="UP000245699"/>
    </source>
</evidence>
<feature type="compositionally biased region" description="Polar residues" evidence="5">
    <location>
        <begin position="243"/>
        <end position="260"/>
    </location>
</feature>
<evidence type="ECO:0000313" key="8">
    <source>
        <dbReference type="EMBL" id="PVU85310.1"/>
    </source>
</evidence>
<dbReference type="UniPathway" id="UPA00143"/>
<sequence length="275" mass="31549">MSGFFSSTYLLPPTCSEYYINSTRYYTCYDIVLSQSSKTDSASVAALIISSRFLVIPAIFLFFFGYIYILRRRRNLYNIHNQSGFELHPIKKKALSKENLDVYPLLMLREFVSTPRSRILERINNIKLVANDQRNNENLLSDLDSEHTNDFSESLVDECLICFEKINLDDHVRLIPCLHIYHASCLDTWLLKQSCVCPKCRYNLKLDSPENKIEPENNNNTGPTIQQGQNDDVENTRNGGIVGSSTNNVSVDNNPQTTISIDLGDPFSQNRERRN</sequence>
<dbReference type="PANTHER" id="PTHR45798:SF97">
    <property type="entry name" value="ALCOHOL-SENSITIVE RING FINGER PROTEIN 1"/>
    <property type="match status" value="1"/>
</dbReference>
<evidence type="ECO:0000256" key="1">
    <source>
        <dbReference type="ARBA" id="ARBA00022723"/>
    </source>
</evidence>
<evidence type="ECO:0000256" key="3">
    <source>
        <dbReference type="ARBA" id="ARBA00022833"/>
    </source>
</evidence>
<evidence type="ECO:0000259" key="7">
    <source>
        <dbReference type="PROSITE" id="PS50089"/>
    </source>
</evidence>
<feature type="compositionally biased region" description="Polar residues" evidence="5">
    <location>
        <begin position="221"/>
        <end position="230"/>
    </location>
</feature>
<keyword evidence="6" id="KW-0472">Membrane</keyword>
<proteinExistence type="predicted"/>
<dbReference type="EMBL" id="MBFT01001103">
    <property type="protein sequence ID" value="PVU85310.1"/>
    <property type="molecule type" value="Genomic_DNA"/>
</dbReference>
<protein>
    <recommendedName>
        <fullName evidence="7">RING-type domain-containing protein</fullName>
    </recommendedName>
</protein>
<dbReference type="GO" id="GO:0016567">
    <property type="term" value="P:protein ubiquitination"/>
    <property type="evidence" value="ECO:0007669"/>
    <property type="project" value="UniProtKB-UniPathway"/>
</dbReference>
<evidence type="ECO:0000256" key="5">
    <source>
        <dbReference type="SAM" id="MobiDB-lite"/>
    </source>
</evidence>